<dbReference type="InterPro" id="IPR001932">
    <property type="entry name" value="PPM-type_phosphatase-like_dom"/>
</dbReference>
<dbReference type="EMBL" id="BMMP01000005">
    <property type="protein sequence ID" value="GGO47568.1"/>
    <property type="molecule type" value="Genomic_DNA"/>
</dbReference>
<reference evidence="5" key="1">
    <citation type="journal article" date="2019" name="Int. J. Syst. Evol. Microbiol.">
        <title>The Global Catalogue of Microorganisms (GCM) 10K type strain sequencing project: providing services to taxonomists for standard genome sequencing and annotation.</title>
        <authorList>
            <consortium name="The Broad Institute Genomics Platform"/>
            <consortium name="The Broad Institute Genome Sequencing Center for Infectious Disease"/>
            <person name="Wu L."/>
            <person name="Ma J."/>
        </authorList>
    </citation>
    <scope>NUCLEOTIDE SEQUENCE [LARGE SCALE GENOMIC DNA]</scope>
    <source>
        <strain evidence="5">CGMCC 4.7178</strain>
    </source>
</reference>
<keyword evidence="1" id="KW-0378">Hydrolase</keyword>
<proteinExistence type="predicted"/>
<dbReference type="SMART" id="SM00331">
    <property type="entry name" value="PP2C_SIG"/>
    <property type="match status" value="1"/>
</dbReference>
<keyword evidence="5" id="KW-1185">Reference proteome</keyword>
<sequence>MVPDDGPPAGIATGLMSGLSELMPDPDSFTAEVVLPGETTSPWAARTFVGRAVRAWGMPDAPSADAVLLASELVTNAVVHAGTGVRLECRHEGEALVVEVEDRHPTRAVETRAPADPEAGGGSVPGFGLRLVAALAEEWGVSYRRSGKTVWFRLPWQPGEAPEEGMPAGRAAEQPADRPGGGADGAPATLTLPRQADGTVDRADAARPAGGPDRPDSDVAAPASPGQELNLTGRLAPSSLRPAQCAQWGPDWVNHGILSFLAEASDLLAGQTDEDRVASLAGQLLVPRFADWCAVWLADADTPAPPRLARVWHSQEDRMDELRAELEKSPPALSKRTLSGQAVPLPWPGQASAYGPGGAAAGCRLAVGGRTVGSLVIGRAGLVRLPDEVIGIVEDFARRVALAVLSARRYTRQATISRVLQRGLLPTGDVAIPGVATSVVYEPAGEGSWAGGDFYDFFEVGDGRWRFALGDVCGNGPEAAVVTGLARPVLRLLAREGYDVRQVMDRLNREVGEQTRFLSLVYGELAPLPDGGVECTLVCAGHPLPLVRTLSGEVRAAAEPQLLLGVVEDVGYESQSVVLRPGETLLCVTDGVTERRSGARQFDDGDGLSAALAGCGGLSAGATAERVRRAVHDFGDGAPVDDLAMLVLQARERQTCEPAHEPQAREEG</sequence>
<dbReference type="InterPro" id="IPR003594">
    <property type="entry name" value="HATPase_dom"/>
</dbReference>
<dbReference type="InterPro" id="IPR036890">
    <property type="entry name" value="HATPase_C_sf"/>
</dbReference>
<protein>
    <recommendedName>
        <fullName evidence="3">PPM-type phosphatase domain-containing protein</fullName>
    </recommendedName>
</protein>
<dbReference type="SUPFAM" id="SSF55874">
    <property type="entry name" value="ATPase domain of HSP90 chaperone/DNA topoisomerase II/histidine kinase"/>
    <property type="match status" value="1"/>
</dbReference>
<dbReference type="SUPFAM" id="SSF55781">
    <property type="entry name" value="GAF domain-like"/>
    <property type="match status" value="1"/>
</dbReference>
<dbReference type="Pfam" id="PF13581">
    <property type="entry name" value="HATPase_c_2"/>
    <property type="match status" value="1"/>
</dbReference>
<dbReference type="Pfam" id="PF07228">
    <property type="entry name" value="SpoIIE"/>
    <property type="match status" value="1"/>
</dbReference>
<evidence type="ECO:0000313" key="5">
    <source>
        <dbReference type="Proteomes" id="UP000631535"/>
    </source>
</evidence>
<dbReference type="PANTHER" id="PTHR43156:SF2">
    <property type="entry name" value="STAGE II SPORULATION PROTEIN E"/>
    <property type="match status" value="1"/>
</dbReference>
<name>A0ABQ2M9K2_9ACTN</name>
<evidence type="ECO:0000313" key="4">
    <source>
        <dbReference type="EMBL" id="GGO47568.1"/>
    </source>
</evidence>
<dbReference type="Gene3D" id="3.30.565.10">
    <property type="entry name" value="Histidine kinase-like ATPase, C-terminal domain"/>
    <property type="match status" value="1"/>
</dbReference>
<evidence type="ECO:0000256" key="1">
    <source>
        <dbReference type="ARBA" id="ARBA00022801"/>
    </source>
</evidence>
<feature type="domain" description="PPM-type phosphatase" evidence="3">
    <location>
        <begin position="435"/>
        <end position="650"/>
    </location>
</feature>
<dbReference type="Gene3D" id="3.60.40.10">
    <property type="entry name" value="PPM-type phosphatase domain"/>
    <property type="match status" value="1"/>
</dbReference>
<dbReference type="Proteomes" id="UP000631535">
    <property type="component" value="Unassembled WGS sequence"/>
</dbReference>
<dbReference type="InterPro" id="IPR036457">
    <property type="entry name" value="PPM-type-like_dom_sf"/>
</dbReference>
<dbReference type="InterPro" id="IPR029016">
    <property type="entry name" value="GAF-like_dom_sf"/>
</dbReference>
<feature type="region of interest" description="Disordered" evidence="2">
    <location>
        <begin position="103"/>
        <end position="123"/>
    </location>
</feature>
<gene>
    <name evidence="4" type="ORF">GCM10012287_20530</name>
</gene>
<dbReference type="CDD" id="cd16936">
    <property type="entry name" value="HATPase_RsbW-like"/>
    <property type="match status" value="1"/>
</dbReference>
<evidence type="ECO:0000256" key="2">
    <source>
        <dbReference type="SAM" id="MobiDB-lite"/>
    </source>
</evidence>
<comment type="caution">
    <text evidence="4">The sequence shown here is derived from an EMBL/GenBank/DDBJ whole genome shotgun (WGS) entry which is preliminary data.</text>
</comment>
<dbReference type="InterPro" id="IPR052016">
    <property type="entry name" value="Bact_Sigma-Reg"/>
</dbReference>
<dbReference type="PANTHER" id="PTHR43156">
    <property type="entry name" value="STAGE II SPORULATION PROTEIN E-RELATED"/>
    <property type="match status" value="1"/>
</dbReference>
<feature type="compositionally biased region" description="Basic and acidic residues" evidence="2">
    <location>
        <begin position="103"/>
        <end position="115"/>
    </location>
</feature>
<organism evidence="4 5">
    <name type="scientific">Streptomyces daqingensis</name>
    <dbReference type="NCBI Taxonomy" id="1472640"/>
    <lineage>
        <taxon>Bacteria</taxon>
        <taxon>Bacillati</taxon>
        <taxon>Actinomycetota</taxon>
        <taxon>Actinomycetes</taxon>
        <taxon>Kitasatosporales</taxon>
        <taxon>Streptomycetaceae</taxon>
        <taxon>Streptomyces</taxon>
    </lineage>
</organism>
<feature type="region of interest" description="Disordered" evidence="2">
    <location>
        <begin position="158"/>
        <end position="226"/>
    </location>
</feature>
<dbReference type="Gene3D" id="3.30.450.40">
    <property type="match status" value="1"/>
</dbReference>
<accession>A0ABQ2M9K2</accession>
<evidence type="ECO:0000259" key="3">
    <source>
        <dbReference type="SMART" id="SM00331"/>
    </source>
</evidence>